<organism evidence="2 3">
    <name type="scientific">Oceanobacillus kapialis</name>
    <dbReference type="NCBI Taxonomy" id="481353"/>
    <lineage>
        <taxon>Bacteria</taxon>
        <taxon>Bacillati</taxon>
        <taxon>Bacillota</taxon>
        <taxon>Bacilli</taxon>
        <taxon>Bacillales</taxon>
        <taxon>Bacillaceae</taxon>
        <taxon>Oceanobacillus</taxon>
    </lineage>
</organism>
<protein>
    <submittedName>
        <fullName evidence="2">ImmA/IrrE family metallo-endopeptidase</fullName>
    </submittedName>
</protein>
<dbReference type="Proteomes" id="UP001597451">
    <property type="component" value="Unassembled WGS sequence"/>
</dbReference>
<dbReference type="EMBL" id="JBHUMX010000026">
    <property type="protein sequence ID" value="MFD2628915.1"/>
    <property type="molecule type" value="Genomic_DNA"/>
</dbReference>
<keyword evidence="3" id="KW-1185">Reference proteome</keyword>
<name>A0ABW5Q077_9BACI</name>
<feature type="domain" description="IrrE N-terminal-like" evidence="1">
    <location>
        <begin position="16"/>
        <end position="103"/>
    </location>
</feature>
<accession>A0ABW5Q077</accession>
<dbReference type="RefSeq" id="WP_379561678.1">
    <property type="nucleotide sequence ID" value="NZ_JBHUMX010000026.1"/>
</dbReference>
<proteinExistence type="predicted"/>
<gene>
    <name evidence="2" type="ORF">ACFSUN_08980</name>
</gene>
<comment type="caution">
    <text evidence="2">The sequence shown here is derived from an EMBL/GenBank/DDBJ whole genome shotgun (WGS) entry which is preliminary data.</text>
</comment>
<dbReference type="InterPro" id="IPR010359">
    <property type="entry name" value="IrrE_HExxH"/>
</dbReference>
<dbReference type="Pfam" id="PF06114">
    <property type="entry name" value="Peptidase_M78"/>
    <property type="match status" value="1"/>
</dbReference>
<evidence type="ECO:0000313" key="2">
    <source>
        <dbReference type="EMBL" id="MFD2628915.1"/>
    </source>
</evidence>
<evidence type="ECO:0000313" key="3">
    <source>
        <dbReference type="Proteomes" id="UP001597451"/>
    </source>
</evidence>
<reference evidence="3" key="1">
    <citation type="journal article" date="2019" name="Int. J. Syst. Evol. Microbiol.">
        <title>The Global Catalogue of Microorganisms (GCM) 10K type strain sequencing project: providing services to taxonomists for standard genome sequencing and annotation.</title>
        <authorList>
            <consortium name="The Broad Institute Genomics Platform"/>
            <consortium name="The Broad Institute Genome Sequencing Center for Infectious Disease"/>
            <person name="Wu L."/>
            <person name="Ma J."/>
        </authorList>
    </citation>
    <scope>NUCLEOTIDE SEQUENCE [LARGE SCALE GENOMIC DNA]</scope>
    <source>
        <strain evidence="3">TISTR 1858</strain>
    </source>
</reference>
<sequence length="119" mass="14406">MHLWEFGSEAVCKNDKYKIFLNGQKNEMIQWQEFAHEVAHVMWHVGRQELLPLSFFELQEWQATYFGYHLCIPTFMVEDYTRITPYKVMELFNVEYSFACKRIEMLKNKDVYYGGELLD</sequence>
<evidence type="ECO:0000259" key="1">
    <source>
        <dbReference type="Pfam" id="PF06114"/>
    </source>
</evidence>